<evidence type="ECO:0000313" key="3">
    <source>
        <dbReference type="EnsemblMetazoa" id="CLYHEMP014951.1"/>
    </source>
</evidence>
<name>A0A7M5WYT8_9CNID</name>
<feature type="compositionally biased region" description="Basic and acidic residues" evidence="1">
    <location>
        <begin position="33"/>
        <end position="52"/>
    </location>
</feature>
<dbReference type="InterPro" id="IPR006578">
    <property type="entry name" value="MADF-dom"/>
</dbReference>
<dbReference type="Proteomes" id="UP000594262">
    <property type="component" value="Unplaced"/>
</dbReference>
<protein>
    <recommendedName>
        <fullName evidence="2">MADF domain-containing protein</fullName>
    </recommendedName>
</protein>
<keyword evidence="4" id="KW-1185">Reference proteome</keyword>
<dbReference type="AlphaFoldDB" id="A0A7M5WYT8"/>
<feature type="compositionally biased region" description="Basic and acidic residues" evidence="1">
    <location>
        <begin position="7"/>
        <end position="21"/>
    </location>
</feature>
<dbReference type="PANTHER" id="PTHR21505">
    <property type="entry name" value="MADF DOMAIN-CONTAINING PROTEIN-RELATED"/>
    <property type="match status" value="1"/>
</dbReference>
<evidence type="ECO:0000256" key="1">
    <source>
        <dbReference type="SAM" id="MobiDB-lite"/>
    </source>
</evidence>
<feature type="compositionally biased region" description="Pro residues" evidence="1">
    <location>
        <begin position="60"/>
        <end position="72"/>
    </location>
</feature>
<dbReference type="PANTHER" id="PTHR21505:SF12">
    <property type="entry name" value="MADF DOMAIN-CONTAINING PROTEIN-RELATED"/>
    <property type="match status" value="1"/>
</dbReference>
<accession>A0A7M5WYT8</accession>
<dbReference type="SMART" id="SM00595">
    <property type="entry name" value="MADF"/>
    <property type="match status" value="1"/>
</dbReference>
<dbReference type="GeneID" id="136814279"/>
<reference evidence="3" key="1">
    <citation type="submission" date="2021-01" db="UniProtKB">
        <authorList>
            <consortium name="EnsemblMetazoa"/>
        </authorList>
    </citation>
    <scope>IDENTIFICATION</scope>
</reference>
<dbReference type="RefSeq" id="XP_066926907.1">
    <property type="nucleotide sequence ID" value="XM_067070806.1"/>
</dbReference>
<feature type="region of interest" description="Disordered" evidence="1">
    <location>
        <begin position="1"/>
        <end position="88"/>
    </location>
</feature>
<feature type="domain" description="MADF" evidence="2">
    <location>
        <begin position="98"/>
        <end position="196"/>
    </location>
</feature>
<dbReference type="PROSITE" id="PS51029">
    <property type="entry name" value="MADF"/>
    <property type="match status" value="1"/>
</dbReference>
<dbReference type="OrthoDB" id="6629944at2759"/>
<organism evidence="3 4">
    <name type="scientific">Clytia hemisphaerica</name>
    <dbReference type="NCBI Taxonomy" id="252671"/>
    <lineage>
        <taxon>Eukaryota</taxon>
        <taxon>Metazoa</taxon>
        <taxon>Cnidaria</taxon>
        <taxon>Hydrozoa</taxon>
        <taxon>Hydroidolina</taxon>
        <taxon>Leptothecata</taxon>
        <taxon>Obeliida</taxon>
        <taxon>Clytiidae</taxon>
        <taxon>Clytia</taxon>
    </lineage>
</organism>
<dbReference type="Pfam" id="PF10545">
    <property type="entry name" value="MADF_DNA_bdg"/>
    <property type="match status" value="1"/>
</dbReference>
<proteinExistence type="predicted"/>
<feature type="region of interest" description="Disordered" evidence="1">
    <location>
        <begin position="198"/>
        <end position="236"/>
    </location>
</feature>
<sequence>MIQPSDEYLRGDGHEPPRPHFEINAGQNNTEINGDHNVEQVHSTRKDTDDRSPPSLVPSLPTPPPPPPPPTVPSKKKAGRPSKSSEASRDWLNEEVFTLIDIWSSFENLYNTKHKNYFNKDIRLKAMLSVENKLKERNIIANGKQIAKKLTDLKNYYGGQKRLVEDSVSNGMETGEIYVPTWKFFNALQFLKDSFTPRRTKSNRPIEPDSNITVEDDGSPYQDAKPPSAKSAKMTAATQNNELRKVMANASKALECVNSRRNVKPKPQTSSDDDADDIFGKLLIGLMKQIPECDLKEDLKINLQQVVIRCKREIVSQTQALHFNQQMPRPTRFYNPAVI</sequence>
<evidence type="ECO:0000313" key="4">
    <source>
        <dbReference type="Proteomes" id="UP000594262"/>
    </source>
</evidence>
<dbReference type="Gene3D" id="1.10.10.60">
    <property type="entry name" value="Homeodomain-like"/>
    <property type="match status" value="1"/>
</dbReference>
<evidence type="ECO:0000259" key="2">
    <source>
        <dbReference type="PROSITE" id="PS51029"/>
    </source>
</evidence>
<dbReference type="EnsemblMetazoa" id="CLYHEMT014951.1">
    <property type="protein sequence ID" value="CLYHEMP014951.1"/>
    <property type="gene ID" value="CLYHEMG014951"/>
</dbReference>